<sequence length="139" mass="15106">MAKTLRLDIVTPERVVYSSDGISMVIARAVDGETGILPGHAPLITALEIAPLRVKQDDTEMQISLGAGFMDVKDDTVTILVNVAELPGEIDVKRAEAAKSRAETRLQNRNQDVDFDRAEAALRRALVRLKVAGQAKVND</sequence>
<dbReference type="GO" id="GO:0005886">
    <property type="term" value="C:plasma membrane"/>
    <property type="evidence" value="ECO:0007669"/>
    <property type="project" value="UniProtKB-SubCell"/>
</dbReference>
<gene>
    <name evidence="11" type="primary">atpC</name>
    <name evidence="15" type="ORF">AXX12_07870</name>
</gene>
<dbReference type="CDD" id="cd12152">
    <property type="entry name" value="F1-ATPase_delta"/>
    <property type="match status" value="1"/>
</dbReference>
<dbReference type="NCBIfam" id="NF001846">
    <property type="entry name" value="PRK00571.1-3"/>
    <property type="match status" value="1"/>
</dbReference>
<evidence type="ECO:0000256" key="5">
    <source>
        <dbReference type="ARBA" id="ARBA00022475"/>
    </source>
</evidence>
<dbReference type="GO" id="GO:0046933">
    <property type="term" value="F:proton-transporting ATP synthase activity, rotational mechanism"/>
    <property type="evidence" value="ECO:0007669"/>
    <property type="project" value="UniProtKB-UniRule"/>
</dbReference>
<keyword evidence="7 11" id="KW-0406">Ion transport</keyword>
<keyword evidence="6 11" id="KW-0375">Hydrogen ion transport</keyword>
<dbReference type="OrthoDB" id="9804110at2"/>
<dbReference type="NCBIfam" id="TIGR01216">
    <property type="entry name" value="ATP_synt_epsi"/>
    <property type="match status" value="1"/>
</dbReference>
<proteinExistence type="inferred from homology"/>
<dbReference type="STRING" id="1794912.AXX12_07870"/>
<evidence type="ECO:0000259" key="14">
    <source>
        <dbReference type="Pfam" id="PF02823"/>
    </source>
</evidence>
<dbReference type="NCBIfam" id="NF009980">
    <property type="entry name" value="PRK13446.1"/>
    <property type="match status" value="1"/>
</dbReference>
<dbReference type="PANTHER" id="PTHR13822">
    <property type="entry name" value="ATP SYNTHASE DELTA/EPSILON CHAIN"/>
    <property type="match status" value="1"/>
</dbReference>
<keyword evidence="5 11" id="KW-1003">Cell membrane</keyword>
<evidence type="ECO:0000256" key="8">
    <source>
        <dbReference type="ARBA" id="ARBA00023136"/>
    </source>
</evidence>
<keyword evidence="16" id="KW-1185">Reference proteome</keyword>
<comment type="similarity">
    <text evidence="3 11 12">Belongs to the ATPase epsilon chain family.</text>
</comment>
<evidence type="ECO:0000256" key="11">
    <source>
        <dbReference type="HAMAP-Rule" id="MF_00530"/>
    </source>
</evidence>
<evidence type="ECO:0000259" key="13">
    <source>
        <dbReference type="Pfam" id="PF00401"/>
    </source>
</evidence>
<evidence type="ECO:0000256" key="1">
    <source>
        <dbReference type="ARBA" id="ARBA00003543"/>
    </source>
</evidence>
<dbReference type="GO" id="GO:0045259">
    <property type="term" value="C:proton-transporting ATP synthase complex"/>
    <property type="evidence" value="ECO:0007669"/>
    <property type="project" value="UniProtKB-KW"/>
</dbReference>
<evidence type="ECO:0000313" key="16">
    <source>
        <dbReference type="Proteomes" id="UP000076268"/>
    </source>
</evidence>
<dbReference type="Gene3D" id="1.20.5.440">
    <property type="entry name" value="ATP synthase delta/epsilon subunit, C-terminal domain"/>
    <property type="match status" value="1"/>
</dbReference>
<keyword evidence="8 11" id="KW-0472">Membrane</keyword>
<keyword evidence="9 11" id="KW-0139">CF(1)</keyword>
<dbReference type="Gene3D" id="2.60.15.10">
    <property type="entry name" value="F0F1 ATP synthase delta/epsilon subunit, N-terminal"/>
    <property type="match status" value="1"/>
</dbReference>
<name>A0A154BQP9_ANASB</name>
<feature type="domain" description="ATP synthase F1 complex delta/epsilon subunit N-terminal" evidence="14">
    <location>
        <begin position="5"/>
        <end position="84"/>
    </location>
</feature>
<keyword evidence="4 11" id="KW-0813">Transport</keyword>
<organism evidence="15 16">
    <name type="scientific">Anaerosporomusa subterranea</name>
    <dbReference type="NCBI Taxonomy" id="1794912"/>
    <lineage>
        <taxon>Bacteria</taxon>
        <taxon>Bacillati</taxon>
        <taxon>Bacillota</taxon>
        <taxon>Negativicutes</taxon>
        <taxon>Acetonemataceae</taxon>
        <taxon>Anaerosporomusa</taxon>
    </lineage>
</organism>
<dbReference type="Pfam" id="PF02823">
    <property type="entry name" value="ATP-synt_DE_N"/>
    <property type="match status" value="1"/>
</dbReference>
<evidence type="ECO:0000256" key="3">
    <source>
        <dbReference type="ARBA" id="ARBA00005712"/>
    </source>
</evidence>
<dbReference type="HAMAP" id="MF_00530">
    <property type="entry name" value="ATP_synth_epsil_bac"/>
    <property type="match status" value="1"/>
</dbReference>
<protein>
    <recommendedName>
        <fullName evidence="11">ATP synthase epsilon chain</fullName>
    </recommendedName>
    <alternativeName>
        <fullName evidence="11">ATP synthase F1 sector epsilon subunit</fullName>
    </alternativeName>
    <alternativeName>
        <fullName evidence="11">F-ATPase epsilon subunit</fullName>
    </alternativeName>
</protein>
<evidence type="ECO:0000256" key="9">
    <source>
        <dbReference type="ARBA" id="ARBA00023196"/>
    </source>
</evidence>
<evidence type="ECO:0000256" key="10">
    <source>
        <dbReference type="ARBA" id="ARBA00023310"/>
    </source>
</evidence>
<dbReference type="SUPFAM" id="SSF46604">
    <property type="entry name" value="Epsilon subunit of F1F0-ATP synthase C-terminal domain"/>
    <property type="match status" value="1"/>
</dbReference>
<evidence type="ECO:0000313" key="15">
    <source>
        <dbReference type="EMBL" id="KYZ76343.1"/>
    </source>
</evidence>
<dbReference type="GO" id="GO:0005524">
    <property type="term" value="F:ATP binding"/>
    <property type="evidence" value="ECO:0007669"/>
    <property type="project" value="UniProtKB-UniRule"/>
</dbReference>
<evidence type="ECO:0000256" key="12">
    <source>
        <dbReference type="RuleBase" id="RU003656"/>
    </source>
</evidence>
<evidence type="ECO:0000256" key="2">
    <source>
        <dbReference type="ARBA" id="ARBA00004202"/>
    </source>
</evidence>
<evidence type="ECO:0000256" key="6">
    <source>
        <dbReference type="ARBA" id="ARBA00022781"/>
    </source>
</evidence>
<keyword evidence="10 11" id="KW-0066">ATP synthesis</keyword>
<dbReference type="InterPro" id="IPR001469">
    <property type="entry name" value="ATP_synth_F1_dsu/esu"/>
</dbReference>
<comment type="function">
    <text evidence="1 11">Produces ATP from ADP in the presence of a proton gradient across the membrane.</text>
</comment>
<comment type="subcellular location">
    <subcellularLocation>
        <location evidence="2 11">Cell membrane</location>
        <topology evidence="2 11">Peripheral membrane protein</topology>
    </subcellularLocation>
</comment>
<evidence type="ECO:0000256" key="7">
    <source>
        <dbReference type="ARBA" id="ARBA00023065"/>
    </source>
</evidence>
<dbReference type="Proteomes" id="UP000076268">
    <property type="component" value="Unassembled WGS sequence"/>
</dbReference>
<feature type="domain" description="ATP synthase epsilon subunit C-terminal" evidence="13">
    <location>
        <begin position="89"/>
        <end position="133"/>
    </location>
</feature>
<dbReference type="InterPro" id="IPR020546">
    <property type="entry name" value="ATP_synth_F1_dsu/esu_N"/>
</dbReference>
<dbReference type="InterPro" id="IPR036794">
    <property type="entry name" value="ATP_F1_dsu/esu_C_sf"/>
</dbReference>
<dbReference type="Pfam" id="PF00401">
    <property type="entry name" value="ATP-synt_DE"/>
    <property type="match status" value="1"/>
</dbReference>
<accession>A0A154BQP9</accession>
<dbReference type="AlphaFoldDB" id="A0A154BQP9"/>
<dbReference type="FunFam" id="1.20.5.440:FF:000001">
    <property type="entry name" value="ATP synthase epsilon chain"/>
    <property type="match status" value="1"/>
</dbReference>
<dbReference type="RefSeq" id="WP_066241643.1">
    <property type="nucleotide sequence ID" value="NZ_LSGP01000017.1"/>
</dbReference>
<dbReference type="InterPro" id="IPR020547">
    <property type="entry name" value="ATP_synth_F1_esu_C"/>
</dbReference>
<dbReference type="EMBL" id="LSGP01000017">
    <property type="protein sequence ID" value="KYZ76343.1"/>
    <property type="molecule type" value="Genomic_DNA"/>
</dbReference>
<dbReference type="PANTHER" id="PTHR13822:SF10">
    <property type="entry name" value="ATP SYNTHASE EPSILON CHAIN, CHLOROPLASTIC"/>
    <property type="match status" value="1"/>
</dbReference>
<dbReference type="SUPFAM" id="SSF51344">
    <property type="entry name" value="Epsilon subunit of F1F0-ATP synthase N-terminal domain"/>
    <property type="match status" value="1"/>
</dbReference>
<comment type="subunit">
    <text evidence="11 12">F-type ATPases have 2 components, CF(1) - the catalytic core - and CF(0) - the membrane proton channel. CF(1) has five subunits: alpha(3), beta(3), gamma(1), delta(1), epsilon(1). CF(0) has three main subunits: a, b and c.</text>
</comment>
<comment type="caution">
    <text evidence="15">The sequence shown here is derived from an EMBL/GenBank/DDBJ whole genome shotgun (WGS) entry which is preliminary data.</text>
</comment>
<evidence type="ECO:0000256" key="4">
    <source>
        <dbReference type="ARBA" id="ARBA00022448"/>
    </source>
</evidence>
<reference evidence="15 16" key="1">
    <citation type="submission" date="2016-02" db="EMBL/GenBank/DDBJ databases">
        <title>Anaerosporomusa subterraneum gen. nov., sp. nov., a spore-forming obligate anaerobe isolated from saprolite.</title>
        <authorList>
            <person name="Choi J.K."/>
            <person name="Shah M."/>
            <person name="Yee N."/>
        </authorList>
    </citation>
    <scope>NUCLEOTIDE SEQUENCE [LARGE SCALE GENOMIC DNA]</scope>
    <source>
        <strain evidence="15 16">RU4</strain>
    </source>
</reference>
<dbReference type="InterPro" id="IPR036771">
    <property type="entry name" value="ATPsynth_dsu/esu_N"/>
</dbReference>